<evidence type="ECO:0000313" key="2">
    <source>
        <dbReference type="EMBL" id="QGA80328.1"/>
    </source>
</evidence>
<evidence type="ECO:0000256" key="1">
    <source>
        <dbReference type="SAM" id="MobiDB-lite"/>
    </source>
</evidence>
<protein>
    <submittedName>
        <fullName evidence="2">Uncharacterized protein</fullName>
    </submittedName>
</protein>
<name>A0A5Q0UFG4_9ARCH</name>
<dbReference type="AlphaFoldDB" id="A0A5Q0UFG4"/>
<accession>A0A5Q0UFG4</accession>
<feature type="region of interest" description="Disordered" evidence="1">
    <location>
        <begin position="31"/>
        <end position="67"/>
    </location>
</feature>
<organism evidence="2 3">
    <name type="scientific">Candidatus Nanohalobium constans</name>
    <dbReference type="NCBI Taxonomy" id="2565781"/>
    <lineage>
        <taxon>Archaea</taxon>
        <taxon>Candidatus Nanohalarchaeota</taxon>
        <taxon>Candidatus Nanohalobia</taxon>
        <taxon>Candidatus Nanohalobiales</taxon>
        <taxon>Candidatus Nanohalobiaceae</taxon>
        <taxon>Candidatus Nanohalobium</taxon>
    </lineage>
</organism>
<dbReference type="Proteomes" id="UP000377803">
    <property type="component" value="Chromosome"/>
</dbReference>
<keyword evidence="3" id="KW-1185">Reference proteome</keyword>
<evidence type="ECO:0000313" key="3">
    <source>
        <dbReference type="Proteomes" id="UP000377803"/>
    </source>
</evidence>
<gene>
    <name evidence="2" type="ORF">LC1Nh_0427</name>
</gene>
<dbReference type="RefSeq" id="WP_153550067.1">
    <property type="nucleotide sequence ID" value="NZ_CP040089.1"/>
</dbReference>
<reference evidence="3" key="1">
    <citation type="submission" date="2019-05" db="EMBL/GenBank/DDBJ databases">
        <title>Candidatus Nanohalobium constans, a novel model system to study the DPANN nano-sized archaea: genomic and physiological characterization of a nanoarchaeon co-cultured with its chitinotrophic host.</title>
        <authorList>
            <person name="La Cono V."/>
            <person name="Arcadi E."/>
            <person name="Crisafi F."/>
            <person name="Denaro R."/>
            <person name="La Spada G."/>
            <person name="Messina E."/>
            <person name="Smedile F."/>
            <person name="Toshchakov S.V."/>
            <person name="Shevchenko M.A."/>
            <person name="Golyshin P.N."/>
            <person name="Golyshina O.V."/>
            <person name="Ferrer M."/>
            <person name="Rohde M."/>
            <person name="Mushegian A."/>
            <person name="Sorokin D.Y."/>
            <person name="Giuliano L."/>
            <person name="Yakimov M.M."/>
        </authorList>
    </citation>
    <scope>NUCLEOTIDE SEQUENCE [LARGE SCALE GENOMIC DNA]</scope>
    <source>
        <strain evidence="3">LC1Nh</strain>
    </source>
</reference>
<dbReference type="KEGG" id="ncon:LC1Nh_0427"/>
<dbReference type="EMBL" id="CP040089">
    <property type="protein sequence ID" value="QGA80328.1"/>
    <property type="molecule type" value="Genomic_DNA"/>
</dbReference>
<sequence>MVTANITSRLNRIEDEIRKIRSEVQSKESFEEMAGAWSDYETEEGESLEEMKNEIYERREGESRRFN</sequence>
<proteinExistence type="predicted"/>
<feature type="compositionally biased region" description="Basic and acidic residues" evidence="1">
    <location>
        <begin position="49"/>
        <end position="67"/>
    </location>
</feature>
<dbReference type="GeneID" id="42364811"/>